<dbReference type="STRING" id="1802591.A2113_00795"/>
<dbReference type="Pfam" id="PF11258">
    <property type="entry name" value="DUF3048"/>
    <property type="match status" value="1"/>
</dbReference>
<dbReference type="InterPro" id="IPR021416">
    <property type="entry name" value="DUF3048_N"/>
</dbReference>
<dbReference type="AlphaFoldDB" id="A0A1G1W2N6"/>
<evidence type="ECO:0000313" key="5">
    <source>
        <dbReference type="Proteomes" id="UP000176299"/>
    </source>
</evidence>
<keyword evidence="1" id="KW-0812">Transmembrane</keyword>
<dbReference type="Pfam" id="PF17479">
    <property type="entry name" value="DUF3048_C"/>
    <property type="match status" value="1"/>
</dbReference>
<gene>
    <name evidence="4" type="ORF">A2113_00795</name>
</gene>
<evidence type="ECO:0000259" key="2">
    <source>
        <dbReference type="Pfam" id="PF11258"/>
    </source>
</evidence>
<sequence>MFSLKGRVIYWKILVGIFVLVLIGVWGVVGVSLGKKSTQAQEAKSPFGTLITENVPEIADYPNPINGTLYTKREASAWKDKVPLAIMVENSVVTRPQSGLSKADIVYEALAEGGITRFAAVFLSQSSQVGPVRSARKYYYDWILEYKPVFAHWGGNEGVRAAARQVFGAKDFDQFAIGGAAFYKTCYGEHCGYTHTDKLWAVADQKGVNKPVSIESWQFKDDAAAKQPNASEVTIGFQGDRGYIVVWRYDPASNSYLRLNGGAAHTDKETGQQIRVKSVIVNSLQSLGYEIVTGVANRNFKTIGENNVKIFQDGGVIEGVWKKSSQEARTHFFDSSGKEVALNRGQIWMEMVPAGSAVSFK</sequence>
<feature type="transmembrane region" description="Helical" evidence="1">
    <location>
        <begin position="9"/>
        <end position="29"/>
    </location>
</feature>
<dbReference type="EMBL" id="MHCN01000010">
    <property type="protein sequence ID" value="OGY21850.1"/>
    <property type="molecule type" value="Genomic_DNA"/>
</dbReference>
<accession>A0A1G1W2N6</accession>
<keyword evidence="1" id="KW-0472">Membrane</keyword>
<feature type="domain" description="DUF3048" evidence="2">
    <location>
        <begin position="79"/>
        <end position="208"/>
    </location>
</feature>
<dbReference type="SUPFAM" id="SSF159774">
    <property type="entry name" value="YerB-like"/>
    <property type="match status" value="1"/>
</dbReference>
<feature type="domain" description="DUF3048" evidence="3">
    <location>
        <begin position="240"/>
        <end position="348"/>
    </location>
</feature>
<dbReference type="Proteomes" id="UP000176299">
    <property type="component" value="Unassembled WGS sequence"/>
</dbReference>
<dbReference type="Gene3D" id="3.50.90.10">
    <property type="entry name" value="YerB-like"/>
    <property type="match status" value="1"/>
</dbReference>
<comment type="caution">
    <text evidence="4">The sequence shown here is derived from an EMBL/GenBank/DDBJ whole genome shotgun (WGS) entry which is preliminary data.</text>
</comment>
<dbReference type="InterPro" id="IPR023158">
    <property type="entry name" value="YerB-like_sf"/>
</dbReference>
<dbReference type="InterPro" id="IPR035328">
    <property type="entry name" value="DUF3048_C"/>
</dbReference>
<evidence type="ECO:0000313" key="4">
    <source>
        <dbReference type="EMBL" id="OGY21850.1"/>
    </source>
</evidence>
<protein>
    <recommendedName>
        <fullName evidence="6">DUF3048 domain-containing protein</fullName>
    </recommendedName>
</protein>
<organism evidence="4 5">
    <name type="scientific">Candidatus Woykebacteria bacterium GWA1_44_8</name>
    <dbReference type="NCBI Taxonomy" id="1802591"/>
    <lineage>
        <taxon>Bacteria</taxon>
        <taxon>Candidatus Woykeibacteriota</taxon>
    </lineage>
</organism>
<evidence type="ECO:0000256" key="1">
    <source>
        <dbReference type="SAM" id="Phobius"/>
    </source>
</evidence>
<reference evidence="4 5" key="1">
    <citation type="journal article" date="2016" name="Nat. Commun.">
        <title>Thousands of microbial genomes shed light on interconnected biogeochemical processes in an aquifer system.</title>
        <authorList>
            <person name="Anantharaman K."/>
            <person name="Brown C.T."/>
            <person name="Hug L.A."/>
            <person name="Sharon I."/>
            <person name="Castelle C.J."/>
            <person name="Probst A.J."/>
            <person name="Thomas B.C."/>
            <person name="Singh A."/>
            <person name="Wilkins M.J."/>
            <person name="Karaoz U."/>
            <person name="Brodie E.L."/>
            <person name="Williams K.H."/>
            <person name="Hubbard S.S."/>
            <person name="Banfield J.F."/>
        </authorList>
    </citation>
    <scope>NUCLEOTIDE SEQUENCE [LARGE SCALE GENOMIC DNA]</scope>
</reference>
<name>A0A1G1W2N6_9BACT</name>
<proteinExistence type="predicted"/>
<evidence type="ECO:0008006" key="6">
    <source>
        <dbReference type="Google" id="ProtNLM"/>
    </source>
</evidence>
<keyword evidence="1" id="KW-1133">Transmembrane helix</keyword>
<evidence type="ECO:0000259" key="3">
    <source>
        <dbReference type="Pfam" id="PF17479"/>
    </source>
</evidence>